<dbReference type="SUPFAM" id="SSF53850">
    <property type="entry name" value="Periplasmic binding protein-like II"/>
    <property type="match status" value="1"/>
</dbReference>
<dbReference type="Gene3D" id="3.40.50.410">
    <property type="entry name" value="von Willebrand factor, type A domain"/>
    <property type="match status" value="1"/>
</dbReference>
<gene>
    <name evidence="3" type="ORF">NRB56_18220</name>
</gene>
<sequence length="555" mass="56303">MAGSRGVSKGLVAGVVAVVLLAAVVTGWFWLRQHASSQDSSAHTGCVEGSSTLAVTVDPDIAAEIRAAADRYNATKPTVRDHCVTVTVTPQPSAAVVAAFAAGWDQKLGAQPALWIPDSSRSIESMRVPGLIQGTPAPVAVSPIVLAVPDQLRQALESAKVSWSDLPRLQQGSLSELGLSGWGGLRMAMPAGDGSLAAALAVGSAVSGSDPLTDDTARAGQVTSAIARLAAGAPQTADNSAALTTAAGATAANAAVHATAATEQQLPGTGLTAYHPTGAEPVADHPAALLTGPWVDKTQNLVAGLFVDYLRAPDQQKLFADAGFPALPAGPPPVTAKPVLDQVRAVLAKPVLGVQSTVLIDTSAAMAVKDGVLTRLGNTLGALQSTMDVMPADFGLGVWTYSDVGAGQEGDGGAGTAYQVQGTTAPLTPAHRTELAKSLSTVSPDEVKNDRAYATLEAAYKNAVKNYADGHTNTILLITGGPNDDSAISGTQLLSDIAALTDSAHPIRIDVIVVGGKGSPTLQTLAQQSNGSYTKLTSSDDLKFGTAISQALTTS</sequence>
<protein>
    <recommendedName>
        <fullName evidence="2">VWFA domain-containing protein</fullName>
    </recommendedName>
</protein>
<keyword evidence="4" id="KW-1185">Reference proteome</keyword>
<evidence type="ECO:0000256" key="1">
    <source>
        <dbReference type="SAM" id="Phobius"/>
    </source>
</evidence>
<keyword evidence="1" id="KW-0472">Membrane</keyword>
<reference evidence="3 4" key="1">
    <citation type="submission" date="2019-10" db="EMBL/GenBank/DDBJ databases">
        <title>Nocardia macrotermitis sp. nov. and Nocardia aurantia sp. nov., isolated from the gut of fungus growing-termite Macrotermes natalensis.</title>
        <authorList>
            <person name="Benndorf R."/>
            <person name="Schwitalla J."/>
            <person name="Martin K."/>
            <person name="De Beer W."/>
            <person name="Kaster A.-K."/>
            <person name="Vollmers J."/>
            <person name="Poulsen M."/>
            <person name="Beemelmanns C."/>
        </authorList>
    </citation>
    <scope>NUCLEOTIDE SEQUENCE [LARGE SCALE GENOMIC DNA]</scope>
    <source>
        <strain evidence="3 4">RB56</strain>
    </source>
</reference>
<dbReference type="OrthoDB" id="5171781at2"/>
<dbReference type="EMBL" id="WEGI01000003">
    <property type="protein sequence ID" value="MQY26259.1"/>
    <property type="molecule type" value="Genomic_DNA"/>
</dbReference>
<comment type="caution">
    <text evidence="3">The sequence shown here is derived from an EMBL/GenBank/DDBJ whole genome shotgun (WGS) entry which is preliminary data.</text>
</comment>
<dbReference type="InterPro" id="IPR002035">
    <property type="entry name" value="VWF_A"/>
</dbReference>
<dbReference type="AlphaFoldDB" id="A0A7K0DKM2"/>
<proteinExistence type="predicted"/>
<feature type="domain" description="VWFA" evidence="2">
    <location>
        <begin position="355"/>
        <end position="555"/>
    </location>
</feature>
<keyword evidence="1" id="KW-0812">Transmembrane</keyword>
<evidence type="ECO:0000313" key="4">
    <source>
        <dbReference type="Proteomes" id="UP000431401"/>
    </source>
</evidence>
<evidence type="ECO:0000259" key="2">
    <source>
        <dbReference type="PROSITE" id="PS50234"/>
    </source>
</evidence>
<evidence type="ECO:0000313" key="3">
    <source>
        <dbReference type="EMBL" id="MQY26259.1"/>
    </source>
</evidence>
<keyword evidence="1" id="KW-1133">Transmembrane helix</keyword>
<feature type="transmembrane region" description="Helical" evidence="1">
    <location>
        <begin position="12"/>
        <end position="31"/>
    </location>
</feature>
<dbReference type="PROSITE" id="PS50234">
    <property type="entry name" value="VWFA"/>
    <property type="match status" value="1"/>
</dbReference>
<dbReference type="InterPro" id="IPR036465">
    <property type="entry name" value="vWFA_dom_sf"/>
</dbReference>
<dbReference type="SUPFAM" id="SSF53300">
    <property type="entry name" value="vWA-like"/>
    <property type="match status" value="1"/>
</dbReference>
<name>A0A7K0DKM2_9NOCA</name>
<accession>A0A7K0DKM2</accession>
<organism evidence="3 4">
    <name type="scientific">Nocardia aurantia</name>
    <dbReference type="NCBI Taxonomy" id="2585199"/>
    <lineage>
        <taxon>Bacteria</taxon>
        <taxon>Bacillati</taxon>
        <taxon>Actinomycetota</taxon>
        <taxon>Actinomycetes</taxon>
        <taxon>Mycobacteriales</taxon>
        <taxon>Nocardiaceae</taxon>
        <taxon>Nocardia</taxon>
    </lineage>
</organism>
<dbReference type="Proteomes" id="UP000431401">
    <property type="component" value="Unassembled WGS sequence"/>
</dbReference>